<protein>
    <submittedName>
        <fullName evidence="2">Phosphoenolpyruvate synthase</fullName>
    </submittedName>
</protein>
<dbReference type="EMBL" id="CP002656">
    <property type="protein sequence ID" value="AEB94391.1"/>
    <property type="molecule type" value="Genomic_DNA"/>
</dbReference>
<evidence type="ECO:0000313" key="2">
    <source>
        <dbReference type="EMBL" id="AEB94391.1"/>
    </source>
</evidence>
<organism evidence="2 3">
    <name type="scientific">Metallosphaera cuprina (strain Ar-4)</name>
    <dbReference type="NCBI Taxonomy" id="1006006"/>
    <lineage>
        <taxon>Archaea</taxon>
        <taxon>Thermoproteota</taxon>
        <taxon>Thermoprotei</taxon>
        <taxon>Sulfolobales</taxon>
        <taxon>Sulfolobaceae</taxon>
        <taxon>Metallosphaera</taxon>
    </lineage>
</organism>
<dbReference type="SUPFAM" id="SSF56037">
    <property type="entry name" value="PheT/TilS domain"/>
    <property type="match status" value="1"/>
</dbReference>
<dbReference type="PATRIC" id="fig|1006006.8.peg.284"/>
<dbReference type="PANTHER" id="PTHR39209">
    <property type="match status" value="1"/>
</dbReference>
<dbReference type="eggNOG" id="arCOG04250">
    <property type="taxonomic scope" value="Archaea"/>
</dbReference>
<dbReference type="AlphaFoldDB" id="F4FZ82"/>
<dbReference type="STRING" id="1006006.Mcup_0283"/>
<dbReference type="SMART" id="SM00873">
    <property type="entry name" value="B3_4"/>
    <property type="match status" value="1"/>
</dbReference>
<dbReference type="KEGG" id="mcn:Mcup_0283"/>
<accession>F4FZ82</accession>
<name>F4FZ82_METCR</name>
<dbReference type="RefSeq" id="WP_013736889.1">
    <property type="nucleotide sequence ID" value="NC_015435.1"/>
</dbReference>
<evidence type="ECO:0000313" key="3">
    <source>
        <dbReference type="Proteomes" id="UP000007812"/>
    </source>
</evidence>
<dbReference type="Pfam" id="PF03483">
    <property type="entry name" value="B3_4"/>
    <property type="match status" value="1"/>
</dbReference>
<dbReference type="InterPro" id="IPR005146">
    <property type="entry name" value="B3/B4_tRNA-bd"/>
</dbReference>
<feature type="domain" description="B3/B4 tRNA-binding" evidence="1">
    <location>
        <begin position="58"/>
        <end position="210"/>
    </location>
</feature>
<sequence length="217" mass="23632">MRIEVSKECISKGIFVKHTEVIGVNNGKGTLETELREVEEKFRKTDPASLKDVPTVRVYRDFYWSLGIDPTKTRPSGEALRRRIARSGKLPRINDIVDAGNVVSASTLISIGIYDLKKISGEPRITLSSGGEKFDGIGNKSEVLPPGIPIMVDGVGNVMHIFPHRDSIITSVSDSTRDVLIVGAGVRGIAEREVEEAVKETARLLSNLGGKVVHDVC</sequence>
<dbReference type="Gene3D" id="3.50.40.10">
    <property type="entry name" value="Phenylalanyl-trna Synthetase, Chain B, domain 3"/>
    <property type="match status" value="1"/>
</dbReference>
<dbReference type="GO" id="GO:0004826">
    <property type="term" value="F:phenylalanine-tRNA ligase activity"/>
    <property type="evidence" value="ECO:0007669"/>
    <property type="project" value="InterPro"/>
</dbReference>
<dbReference type="InterPro" id="IPR020825">
    <property type="entry name" value="Phe-tRNA_synthase-like_B3/B4"/>
</dbReference>
<evidence type="ECO:0000259" key="1">
    <source>
        <dbReference type="SMART" id="SM00873"/>
    </source>
</evidence>
<dbReference type="Proteomes" id="UP000007812">
    <property type="component" value="Chromosome"/>
</dbReference>
<dbReference type="GeneID" id="10492477"/>
<dbReference type="OrthoDB" id="35982at2157"/>
<dbReference type="GO" id="GO:0003723">
    <property type="term" value="F:RNA binding"/>
    <property type="evidence" value="ECO:0007669"/>
    <property type="project" value="InterPro"/>
</dbReference>
<dbReference type="HOGENOM" id="CLU_076869_2_0_2"/>
<proteinExistence type="predicted"/>
<gene>
    <name evidence="2" type="ordered locus">Mcup_0283</name>
</gene>
<dbReference type="PANTHER" id="PTHR39209:SF2">
    <property type="entry name" value="CYTOPLASMIC PROTEIN"/>
    <property type="match status" value="1"/>
</dbReference>
<reference evidence="2 3" key="1">
    <citation type="journal article" date="2011" name="J. Bacteriol.">
        <title>Complete genome sequence of Metallosphaera cuprina, a metal sulfide-oxidizing archaeon from a hot spring.</title>
        <authorList>
            <person name="Liu L.J."/>
            <person name="You X.Y."/>
            <person name="Zheng H."/>
            <person name="Wang S."/>
            <person name="Jiang C.Y."/>
            <person name="Liu S.J."/>
        </authorList>
    </citation>
    <scope>NUCLEOTIDE SEQUENCE [LARGE SCALE GENOMIC DNA]</scope>
    <source>
        <strain evidence="2 3">Ar-4</strain>
    </source>
</reference>
<keyword evidence="3" id="KW-1185">Reference proteome</keyword>